<dbReference type="Gene3D" id="3.80.10.10">
    <property type="entry name" value="Ribonuclease Inhibitor"/>
    <property type="match status" value="1"/>
</dbReference>
<evidence type="ECO:0000256" key="2">
    <source>
        <dbReference type="SAM" id="MobiDB-lite"/>
    </source>
</evidence>
<accession>A0A8T1D433</accession>
<feature type="compositionally biased region" description="Low complexity" evidence="2">
    <location>
        <begin position="209"/>
        <end position="226"/>
    </location>
</feature>
<name>A0A8T1D433_9STRA</name>
<dbReference type="GO" id="GO:0005737">
    <property type="term" value="C:cytoplasm"/>
    <property type="evidence" value="ECO:0007669"/>
    <property type="project" value="TreeGrafter"/>
</dbReference>
<dbReference type="EMBL" id="RCMK01000366">
    <property type="protein sequence ID" value="KAG2933195.1"/>
    <property type="molecule type" value="Genomic_DNA"/>
</dbReference>
<dbReference type="Proteomes" id="UP000736787">
    <property type="component" value="Unassembled WGS sequence"/>
</dbReference>
<feature type="region of interest" description="Disordered" evidence="2">
    <location>
        <begin position="190"/>
        <end position="241"/>
    </location>
</feature>
<keyword evidence="1" id="KW-0175">Coiled coil</keyword>
<feature type="region of interest" description="Disordered" evidence="2">
    <location>
        <begin position="466"/>
        <end position="501"/>
    </location>
</feature>
<comment type="caution">
    <text evidence="3">The sequence shown here is derived from an EMBL/GenBank/DDBJ whole genome shotgun (WGS) entry which is preliminary data.</text>
</comment>
<dbReference type="PANTHER" id="PTHR16306:SF1">
    <property type="entry name" value="CHROMOSOME UNDETERMINED SCAFFOLD_7, WHOLE GENOME SHOTGUN SEQUENCE"/>
    <property type="match status" value="1"/>
</dbReference>
<sequence>MASQELQPSSIAPKSPLDNEETSSTTSSGNSAAMTAMEELQQLYASDPNVERVSLRGRHLSQENADEVFTFLQKHFPRLRHLDLRDNDLHELPQDFGTRLPKLVALNLLNNNIRFRMGALRTLGETLQHCPCLKSLSLSLSSPAEEQVLLSMLPRLRILNGTPLPSLRSGSEGNPASPTMQELQQFCGSPQVKVPLSSSTARKKKMGTRSSESDAVSSSKSGASARRSVKNSVRPTELPASISDDRTDWCKLLKVNRSQVSKPLQSSTSSVSQSRTTSVVSTETFLQQLKAVVKAFHECDSQGKANSASKAKLFAQLDRHVELLAQQLKRQEPEDPKAELSEAMLQTRWSLLEVCAMFGSQKVAQADAGLGNGFGMLLAMQKQLLAAMQAQQQPQIQAQSATEVAASGQNQQLKQLLDVAENLESDLEAVQLQLQQETARREQVELENLELKRVHSNGNGILKTGASKAVAKTTDSISTKPTTRRIRRSNSEHNGPVNVTSTLVEDIREPETLTSPPSQVIAPPAPQPIVSVRNLSLKQLVDLINCVYASKAKYDVRATTGGAPRETMEQHLYTYLNTRFGLPKLIVEYASAVWKAAEHFARRENDAAVFVALLRNRLDEGFLEIKKKLQSALIELLRAFFSAKYPVKQGKAIAALVQSRIDGLLHEEEWRNVLTYLYEPQDSAKLLSLVQHKAEKYQTTQFQRQKPQPGEKPNLSLLFADFEQVLYGYQLQGRLDLLEGFRRMFEELDPERVGVINRPRFGTLTRRLAPTKSESTVTTLLEALDPFNHDMITFSDAANALLPDIRRACVKANSNSASQTKTKNIT</sequence>
<evidence type="ECO:0000256" key="1">
    <source>
        <dbReference type="SAM" id="Coils"/>
    </source>
</evidence>
<dbReference type="SUPFAM" id="SSF52047">
    <property type="entry name" value="RNI-like"/>
    <property type="match status" value="1"/>
</dbReference>
<feature type="coiled-coil region" evidence="1">
    <location>
        <begin position="406"/>
        <end position="454"/>
    </location>
</feature>
<reference evidence="3" key="1">
    <citation type="submission" date="2018-10" db="EMBL/GenBank/DDBJ databases">
        <title>Effector identification in a new, highly contiguous assembly of the strawberry crown rot pathogen Phytophthora cactorum.</title>
        <authorList>
            <person name="Armitage A.D."/>
            <person name="Nellist C.F."/>
            <person name="Bates H."/>
            <person name="Vickerstaff R.J."/>
            <person name="Harrison R.J."/>
        </authorList>
    </citation>
    <scope>NUCLEOTIDE SEQUENCE</scope>
    <source>
        <strain evidence="3">4040</strain>
    </source>
</reference>
<dbReference type="AlphaFoldDB" id="A0A8T1D433"/>
<organism evidence="3 4">
    <name type="scientific">Phytophthora cactorum</name>
    <dbReference type="NCBI Taxonomy" id="29920"/>
    <lineage>
        <taxon>Eukaryota</taxon>
        <taxon>Sar</taxon>
        <taxon>Stramenopiles</taxon>
        <taxon>Oomycota</taxon>
        <taxon>Peronosporomycetes</taxon>
        <taxon>Peronosporales</taxon>
        <taxon>Peronosporaceae</taxon>
        <taxon>Phytophthora</taxon>
    </lineage>
</organism>
<dbReference type="PANTHER" id="PTHR16306">
    <property type="entry name" value="TRANSLIN-ASSOCIATED FACTOR X-INTERACTING PROTEIN 1"/>
    <property type="match status" value="1"/>
</dbReference>
<evidence type="ECO:0000313" key="4">
    <source>
        <dbReference type="Proteomes" id="UP000736787"/>
    </source>
</evidence>
<feature type="compositionally biased region" description="Polar residues" evidence="2">
    <location>
        <begin position="1"/>
        <end position="12"/>
    </location>
</feature>
<protein>
    <submittedName>
        <fullName evidence="3">Uncharacterized protein</fullName>
    </submittedName>
</protein>
<proteinExistence type="predicted"/>
<dbReference type="InterPro" id="IPR032675">
    <property type="entry name" value="LRR_dom_sf"/>
</dbReference>
<evidence type="ECO:0000313" key="3">
    <source>
        <dbReference type="EMBL" id="KAG2933195.1"/>
    </source>
</evidence>
<dbReference type="VEuPathDB" id="FungiDB:PC110_g14378"/>
<feature type="region of interest" description="Disordered" evidence="2">
    <location>
        <begin position="1"/>
        <end position="31"/>
    </location>
</feature>
<gene>
    <name evidence="3" type="ORF">PC117_g12928</name>
</gene>